<dbReference type="AlphaFoldDB" id="A0A7X0AXM5"/>
<evidence type="ECO:0000313" key="2">
    <source>
        <dbReference type="Proteomes" id="UP000539175"/>
    </source>
</evidence>
<dbReference type="RefSeq" id="WP_184800965.1">
    <property type="nucleotide sequence ID" value="NZ_JACIIZ010000006.1"/>
</dbReference>
<evidence type="ECO:0000313" key="1">
    <source>
        <dbReference type="EMBL" id="MBB6252019.1"/>
    </source>
</evidence>
<dbReference type="Pfam" id="PF07366">
    <property type="entry name" value="SnoaL"/>
    <property type="match status" value="1"/>
</dbReference>
<name>A0A7X0AXM5_9PROT</name>
<keyword evidence="2" id="KW-1185">Reference proteome</keyword>
<gene>
    <name evidence="1" type="ORF">FHS74_002579</name>
</gene>
<dbReference type="InterPro" id="IPR032710">
    <property type="entry name" value="NTF2-like_dom_sf"/>
</dbReference>
<evidence type="ECO:0008006" key="3">
    <source>
        <dbReference type="Google" id="ProtNLM"/>
    </source>
</evidence>
<organism evidence="1 2">
    <name type="scientific">Nitrospirillum iridis</name>
    <dbReference type="NCBI Taxonomy" id="765888"/>
    <lineage>
        <taxon>Bacteria</taxon>
        <taxon>Pseudomonadati</taxon>
        <taxon>Pseudomonadota</taxon>
        <taxon>Alphaproteobacteria</taxon>
        <taxon>Rhodospirillales</taxon>
        <taxon>Azospirillaceae</taxon>
        <taxon>Nitrospirillum</taxon>
    </lineage>
</organism>
<dbReference type="EMBL" id="JACIIZ010000006">
    <property type="protein sequence ID" value="MBB6252019.1"/>
    <property type="molecule type" value="Genomic_DNA"/>
</dbReference>
<dbReference type="SUPFAM" id="SSF54427">
    <property type="entry name" value="NTF2-like"/>
    <property type="match status" value="1"/>
</dbReference>
<dbReference type="InterPro" id="IPR009959">
    <property type="entry name" value="Cyclase_SnoaL-like"/>
</dbReference>
<sequence>MAVRRTLDRMRALDRAWNDRRWHDYAEFLDDGMMAHGDGGTAPQDKGSHIEQALRFCAAFPDAHVHTNPYVELFASHDGRHSCSVAHLSGTATGGLTLPAGLPGIEDAVPLRRAFNVLRLAVCRWERGWIVDYRVHLDTALMVRQLHDPLSSGGVPT</sequence>
<protein>
    <recommendedName>
        <fullName evidence="3">SnoaL-like domain-containing protein</fullName>
    </recommendedName>
</protein>
<dbReference type="Proteomes" id="UP000539175">
    <property type="component" value="Unassembled WGS sequence"/>
</dbReference>
<proteinExistence type="predicted"/>
<accession>A0A7X0AXM5</accession>
<reference evidence="1 2" key="1">
    <citation type="submission" date="2020-08" db="EMBL/GenBank/DDBJ databases">
        <title>Genomic Encyclopedia of Type Strains, Phase IV (KMG-IV): sequencing the most valuable type-strain genomes for metagenomic binning, comparative biology and taxonomic classification.</title>
        <authorList>
            <person name="Goeker M."/>
        </authorList>
    </citation>
    <scope>NUCLEOTIDE SEQUENCE [LARGE SCALE GENOMIC DNA]</scope>
    <source>
        <strain evidence="1 2">DSM 22198</strain>
    </source>
</reference>
<dbReference type="GO" id="GO:0030638">
    <property type="term" value="P:polyketide metabolic process"/>
    <property type="evidence" value="ECO:0007669"/>
    <property type="project" value="InterPro"/>
</dbReference>
<dbReference type="Gene3D" id="3.10.450.50">
    <property type="match status" value="1"/>
</dbReference>
<comment type="caution">
    <text evidence="1">The sequence shown here is derived from an EMBL/GenBank/DDBJ whole genome shotgun (WGS) entry which is preliminary data.</text>
</comment>